<gene>
    <name evidence="2" type="ORF">NT02SARS_0395</name>
</gene>
<evidence type="ECO:0000313" key="2">
    <source>
        <dbReference type="EMBL" id="EJP73974.1"/>
    </source>
</evidence>
<keyword evidence="1" id="KW-0812">Transmembrane</keyword>
<accession>J4KT77</accession>
<keyword evidence="1" id="KW-1133">Transmembrane helix</keyword>
<dbReference type="HOGENOM" id="CLU_135628_0_1_6"/>
<feature type="transmembrane region" description="Helical" evidence="1">
    <location>
        <begin position="12"/>
        <end position="40"/>
    </location>
</feature>
<dbReference type="Proteomes" id="UP000010116">
    <property type="component" value="Unassembled WGS sequence"/>
</dbReference>
<evidence type="ECO:0000256" key="1">
    <source>
        <dbReference type="SAM" id="Phobius"/>
    </source>
</evidence>
<evidence type="ECO:0000313" key="3">
    <source>
        <dbReference type="Proteomes" id="UP000010116"/>
    </source>
</evidence>
<dbReference type="InterPro" id="IPR004891">
    <property type="entry name" value="Mercury-R_MerC"/>
</dbReference>
<evidence type="ECO:0008006" key="4">
    <source>
        <dbReference type="Google" id="ProtNLM"/>
    </source>
</evidence>
<sequence>MSIKSQLNTDKAAMSLSLICVAHCFFAPSFIILTSAFASFTVDNEFIHKFILFVAVPVSVYALYAGYKNHRETSFIPIGAIGLISLILAVSLGEMLLGEIGEKSMTLIGSILVAYAHLKNHQLCKELDCTCHE</sequence>
<protein>
    <recommendedName>
        <fullName evidence="4">MerC mercury resistance protein</fullName>
    </recommendedName>
</protein>
<dbReference type="Pfam" id="PF03203">
    <property type="entry name" value="MerC"/>
    <property type="match status" value="1"/>
</dbReference>
<reference evidence="2 3" key="1">
    <citation type="journal article" date="2012" name="ISME J.">
        <title>Genomic insights to SAR86, an abundant and uncultivated marine bacterial lineage.</title>
        <authorList>
            <person name="Dupont C.L."/>
            <person name="Rusch D.B."/>
            <person name="Yooseph S."/>
            <person name="Lombardo M.J."/>
            <person name="Richter R.A."/>
            <person name="Valas R."/>
            <person name="Novotny M."/>
            <person name="Yee-Greenbaum J."/>
            <person name="Selengut J.D."/>
            <person name="Haft D.H."/>
            <person name="Halpern A.L."/>
            <person name="Lasken R.S."/>
            <person name="Nealson K."/>
            <person name="Friedman R."/>
            <person name="Venter J.C."/>
        </authorList>
    </citation>
    <scope>NUCLEOTIDE SEQUENCE [LARGE SCALE GENOMIC DNA]</scope>
</reference>
<feature type="transmembrane region" description="Helical" evidence="1">
    <location>
        <begin position="76"/>
        <end position="97"/>
    </location>
</feature>
<dbReference type="AlphaFoldDB" id="J4KT77"/>
<name>J4KT77_9GAMM</name>
<organism evidence="2 3">
    <name type="scientific">SAR86 cluster bacterium SAR86B</name>
    <dbReference type="NCBI Taxonomy" id="1123867"/>
    <lineage>
        <taxon>Bacteria</taxon>
        <taxon>Pseudomonadati</taxon>
        <taxon>Pseudomonadota</taxon>
        <taxon>Gammaproteobacteria</taxon>
        <taxon>SAR86 cluster</taxon>
    </lineage>
</organism>
<dbReference type="GO" id="GO:0015097">
    <property type="term" value="F:mercury ion transmembrane transporter activity"/>
    <property type="evidence" value="ECO:0007669"/>
    <property type="project" value="InterPro"/>
</dbReference>
<feature type="transmembrane region" description="Helical" evidence="1">
    <location>
        <begin position="46"/>
        <end position="64"/>
    </location>
</feature>
<proteinExistence type="predicted"/>
<keyword evidence="1" id="KW-0472">Membrane</keyword>
<dbReference type="EMBL" id="JH611164">
    <property type="protein sequence ID" value="EJP73974.1"/>
    <property type="molecule type" value="Genomic_DNA"/>
</dbReference>
<dbReference type="GO" id="GO:0016020">
    <property type="term" value="C:membrane"/>
    <property type="evidence" value="ECO:0007669"/>
    <property type="project" value="InterPro"/>
</dbReference>